<reference evidence="2 3" key="1">
    <citation type="submission" date="2020-07" db="EMBL/GenBank/DDBJ databases">
        <title>Draft whole-genome sequence of Heliobacterium chlorum DSM 3682, type strain.</title>
        <authorList>
            <person name="Kyndt J.A."/>
            <person name="Meyer T.E."/>
            <person name="Imhoff J.F."/>
        </authorList>
    </citation>
    <scope>NUCLEOTIDE SEQUENCE [LARGE SCALE GENOMIC DNA]</scope>
    <source>
        <strain evidence="2 3">DSM 3682</strain>
    </source>
</reference>
<dbReference type="Proteomes" id="UP000617402">
    <property type="component" value="Unassembled WGS sequence"/>
</dbReference>
<comment type="caution">
    <text evidence="2">The sequence shown here is derived from an EMBL/GenBank/DDBJ whole genome shotgun (WGS) entry which is preliminary data.</text>
</comment>
<keyword evidence="1" id="KW-1133">Transmembrane helix</keyword>
<feature type="transmembrane region" description="Helical" evidence="1">
    <location>
        <begin position="90"/>
        <end position="110"/>
    </location>
</feature>
<keyword evidence="1" id="KW-0812">Transmembrane</keyword>
<accession>A0ABR7T2P1</accession>
<evidence type="ECO:0000256" key="1">
    <source>
        <dbReference type="SAM" id="Phobius"/>
    </source>
</evidence>
<keyword evidence="1" id="KW-0472">Membrane</keyword>
<evidence type="ECO:0000313" key="3">
    <source>
        <dbReference type="Proteomes" id="UP000617402"/>
    </source>
</evidence>
<sequence length="415" mass="46946">MLRNWWTFWLGFLRINIEGTQLEKFINLAASRGIPLYDLRRTPSGRMTARVRLDGFRLLRHVARKTNSRVRIEGRSGFPFFLTRVKRRKALVMGAFTFVLAIYMMSTFIWDVDVVGNERLDKPTILQAAYNSGVRPGRWLPMVNVREAEQRIIAEIPGLEWVGIRDQGTRLIIEVQEKVLPNRPPVAGPSHIVAAKDGVIQRMIVLVGEGKVAEGTRVTKGQVLISGVIYAPQKEEEPLKKAEDKPAPPKVLEKLQAKGEAWARVWYEQTLEEPTQLEGTIPTGETSGQWRIKWGNQEIIIKGPSSSPFANSTEEVYTRTPSLWRNLQIPVELIKTEYHELRPYRQNRTPQEAITAAQDKARQALMGQLPQGAKVLREMVLPQPSSPDKVKVKVSIEVLENIALPQSVDAVEQGT</sequence>
<organism evidence="2 3">
    <name type="scientific">Heliobacterium chlorum</name>
    <dbReference type="NCBI Taxonomy" id="2698"/>
    <lineage>
        <taxon>Bacteria</taxon>
        <taxon>Bacillati</taxon>
        <taxon>Bacillota</taxon>
        <taxon>Clostridia</taxon>
        <taxon>Eubacteriales</taxon>
        <taxon>Heliobacteriaceae</taxon>
        <taxon>Heliobacterium</taxon>
    </lineage>
</organism>
<evidence type="ECO:0000313" key="2">
    <source>
        <dbReference type="EMBL" id="MBC9785044.1"/>
    </source>
</evidence>
<dbReference type="PIRSF" id="PIRSF029895">
    <property type="entry name" value="SpoIV"/>
    <property type="match status" value="1"/>
</dbReference>
<dbReference type="EMBL" id="JACVHF010000010">
    <property type="protein sequence ID" value="MBC9785044.1"/>
    <property type="molecule type" value="Genomic_DNA"/>
</dbReference>
<protein>
    <submittedName>
        <fullName evidence="2">Sporulation protein YqfD</fullName>
    </submittedName>
</protein>
<dbReference type="Pfam" id="PF06898">
    <property type="entry name" value="YqfD"/>
    <property type="match status" value="1"/>
</dbReference>
<dbReference type="NCBIfam" id="TIGR02876">
    <property type="entry name" value="spore_yqfD"/>
    <property type="match status" value="1"/>
</dbReference>
<dbReference type="RefSeq" id="WP_188040544.1">
    <property type="nucleotide sequence ID" value="NZ_JACVHF010000010.1"/>
</dbReference>
<proteinExistence type="predicted"/>
<keyword evidence="3" id="KW-1185">Reference proteome</keyword>
<name>A0ABR7T2P1_HELCL</name>
<dbReference type="InterPro" id="IPR010690">
    <property type="entry name" value="YqfD"/>
</dbReference>
<gene>
    <name evidence="2" type="primary">yqfD</name>
    <name evidence="2" type="ORF">H1S01_11035</name>
</gene>